<comment type="caution">
    <text evidence="2">The sequence shown here is derived from an EMBL/GenBank/DDBJ whole genome shotgun (WGS) entry which is preliminary data.</text>
</comment>
<dbReference type="PANTHER" id="PTHR15020:SF50">
    <property type="entry name" value="UPF0659 PROTEIN YMR090W"/>
    <property type="match status" value="1"/>
</dbReference>
<sequence>MNILVAGANGHTGRLLVEKLGKSNEHDVFAMIRKPEQADELKNLGAKDAVISDLEGDVSDAPKGMDVVIFAAGSGSKTGPEKTVSVDEEGNNKLVDASKAHGVKHYIILSAIGVENPGGKIKHYAEAKKNADEHLKASGLAYTVVRPGGLTFDKGTGKVEAKEKLEDPGSRDIPREDVADVMIASITEENAKNKTFELLSGNDTIEDALKAL</sequence>
<dbReference type="Proteomes" id="UP000285120">
    <property type="component" value="Unassembled WGS sequence"/>
</dbReference>
<dbReference type="PANTHER" id="PTHR15020">
    <property type="entry name" value="FLAVIN REDUCTASE-RELATED"/>
    <property type="match status" value="1"/>
</dbReference>
<dbReference type="EMBL" id="RAPK01000008">
    <property type="protein sequence ID" value="RKD73314.1"/>
    <property type="molecule type" value="Genomic_DNA"/>
</dbReference>
<dbReference type="InterPro" id="IPR036291">
    <property type="entry name" value="NAD(P)-bd_dom_sf"/>
</dbReference>
<dbReference type="OrthoDB" id="9803892at2"/>
<organism evidence="2 3">
    <name type="scientific">Sinobaca qinghaiensis</name>
    <dbReference type="NCBI Taxonomy" id="342944"/>
    <lineage>
        <taxon>Bacteria</taxon>
        <taxon>Bacillati</taxon>
        <taxon>Bacillota</taxon>
        <taxon>Bacilli</taxon>
        <taxon>Bacillales</taxon>
        <taxon>Sporolactobacillaceae</taxon>
        <taxon>Sinobaca</taxon>
    </lineage>
</organism>
<proteinExistence type="predicted"/>
<gene>
    <name evidence="2" type="ORF">ATL39_1606</name>
</gene>
<reference evidence="2 3" key="1">
    <citation type="submission" date="2018-09" db="EMBL/GenBank/DDBJ databases">
        <title>Genomic Encyclopedia of Archaeal and Bacterial Type Strains, Phase II (KMG-II): from individual species to whole genera.</title>
        <authorList>
            <person name="Goeker M."/>
        </authorList>
    </citation>
    <scope>NUCLEOTIDE SEQUENCE [LARGE SCALE GENOMIC DNA]</scope>
    <source>
        <strain evidence="2 3">DSM 17008</strain>
    </source>
</reference>
<evidence type="ECO:0000259" key="1">
    <source>
        <dbReference type="Pfam" id="PF13460"/>
    </source>
</evidence>
<evidence type="ECO:0000313" key="3">
    <source>
        <dbReference type="Proteomes" id="UP000285120"/>
    </source>
</evidence>
<protein>
    <submittedName>
        <fullName evidence="2">Uncharacterized protein YbjT (DUF2867 family)</fullName>
    </submittedName>
</protein>
<dbReference type="CDD" id="cd05243">
    <property type="entry name" value="SDR_a5"/>
    <property type="match status" value="1"/>
</dbReference>
<name>A0A419V4A0_9BACL</name>
<dbReference type="Pfam" id="PF13460">
    <property type="entry name" value="NAD_binding_10"/>
    <property type="match status" value="1"/>
</dbReference>
<evidence type="ECO:0000313" key="2">
    <source>
        <dbReference type="EMBL" id="RKD73314.1"/>
    </source>
</evidence>
<keyword evidence="3" id="KW-1185">Reference proteome</keyword>
<dbReference type="AlphaFoldDB" id="A0A419V4A0"/>
<dbReference type="InterPro" id="IPR016040">
    <property type="entry name" value="NAD(P)-bd_dom"/>
</dbReference>
<dbReference type="SUPFAM" id="SSF51735">
    <property type="entry name" value="NAD(P)-binding Rossmann-fold domains"/>
    <property type="match status" value="1"/>
</dbReference>
<dbReference type="Gene3D" id="3.40.50.720">
    <property type="entry name" value="NAD(P)-binding Rossmann-like Domain"/>
    <property type="match status" value="1"/>
</dbReference>
<accession>A0A419V4A0</accession>
<feature type="domain" description="NAD(P)-binding" evidence="1">
    <location>
        <begin position="7"/>
        <end position="188"/>
    </location>
</feature>
<dbReference type="RefSeq" id="WP_120192793.1">
    <property type="nucleotide sequence ID" value="NZ_RAPK01000008.1"/>
</dbReference>